<evidence type="ECO:0000313" key="2">
    <source>
        <dbReference type="EMBL" id="KAJ9566496.1"/>
    </source>
</evidence>
<feature type="compositionally biased region" description="Polar residues" evidence="1">
    <location>
        <begin position="12"/>
        <end position="27"/>
    </location>
</feature>
<dbReference type="EMBL" id="JARYMX010000001">
    <property type="protein sequence ID" value="KAJ9566496.1"/>
    <property type="molecule type" value="Genomic_DNA"/>
</dbReference>
<feature type="region of interest" description="Disordered" evidence="1">
    <location>
        <begin position="1"/>
        <end position="34"/>
    </location>
</feature>
<gene>
    <name evidence="2" type="ORF">OSB04_002462</name>
</gene>
<evidence type="ECO:0000313" key="3">
    <source>
        <dbReference type="Proteomes" id="UP001172457"/>
    </source>
</evidence>
<comment type="caution">
    <text evidence="2">The sequence shown here is derived from an EMBL/GenBank/DDBJ whole genome shotgun (WGS) entry which is preliminary data.</text>
</comment>
<dbReference type="Proteomes" id="UP001172457">
    <property type="component" value="Chromosome 1"/>
</dbReference>
<proteinExistence type="predicted"/>
<sequence length="71" mass="7865">MREALNDVLQETIGNNHDTSTNETNNEPVEGPSATNVDLDELFLLANTELYPGCDWISSLDFLAKISHMKA</sequence>
<dbReference type="AlphaFoldDB" id="A0AA38WVC0"/>
<name>A0AA38WVC0_9ASTR</name>
<keyword evidence="3" id="KW-1185">Reference proteome</keyword>
<evidence type="ECO:0000256" key="1">
    <source>
        <dbReference type="SAM" id="MobiDB-lite"/>
    </source>
</evidence>
<reference evidence="2" key="1">
    <citation type="submission" date="2023-03" db="EMBL/GenBank/DDBJ databases">
        <title>Chromosome-scale reference genome and RAD-based genetic map of yellow starthistle (Centaurea solstitialis) reveal putative structural variation and QTLs associated with invader traits.</title>
        <authorList>
            <person name="Reatini B."/>
            <person name="Cang F.A."/>
            <person name="Jiang Q."/>
            <person name="Mckibben M.T.W."/>
            <person name="Barker M.S."/>
            <person name="Rieseberg L.H."/>
            <person name="Dlugosch K.M."/>
        </authorList>
    </citation>
    <scope>NUCLEOTIDE SEQUENCE</scope>
    <source>
        <strain evidence="2">CAN-66</strain>
        <tissue evidence="2">Leaf</tissue>
    </source>
</reference>
<accession>A0AA38WVC0</accession>
<protein>
    <submittedName>
        <fullName evidence="2">Uncharacterized protein</fullName>
    </submittedName>
</protein>
<organism evidence="2 3">
    <name type="scientific">Centaurea solstitialis</name>
    <name type="common">yellow star-thistle</name>
    <dbReference type="NCBI Taxonomy" id="347529"/>
    <lineage>
        <taxon>Eukaryota</taxon>
        <taxon>Viridiplantae</taxon>
        <taxon>Streptophyta</taxon>
        <taxon>Embryophyta</taxon>
        <taxon>Tracheophyta</taxon>
        <taxon>Spermatophyta</taxon>
        <taxon>Magnoliopsida</taxon>
        <taxon>eudicotyledons</taxon>
        <taxon>Gunneridae</taxon>
        <taxon>Pentapetalae</taxon>
        <taxon>asterids</taxon>
        <taxon>campanulids</taxon>
        <taxon>Asterales</taxon>
        <taxon>Asteraceae</taxon>
        <taxon>Carduoideae</taxon>
        <taxon>Cardueae</taxon>
        <taxon>Centaureinae</taxon>
        <taxon>Centaurea</taxon>
    </lineage>
</organism>